<evidence type="ECO:0000259" key="4">
    <source>
        <dbReference type="Pfam" id="PF13458"/>
    </source>
</evidence>
<name>A0A2S8JDT6_RHOOP</name>
<evidence type="ECO:0000313" key="5">
    <source>
        <dbReference type="EMBL" id="PQP24752.1"/>
    </source>
</evidence>
<comment type="similarity">
    <text evidence="1">Belongs to the leucine-binding protein family.</text>
</comment>
<evidence type="ECO:0000313" key="6">
    <source>
        <dbReference type="Proteomes" id="UP000239290"/>
    </source>
</evidence>
<proteinExistence type="inferred from homology"/>
<feature type="chain" id="PRO_5039090577" description="Leucine-binding protein domain-containing protein" evidence="3">
    <location>
        <begin position="33"/>
        <end position="387"/>
    </location>
</feature>
<accession>A0A2S8JDT6</accession>
<dbReference type="InterPro" id="IPR028081">
    <property type="entry name" value="Leu-bd"/>
</dbReference>
<sequence>MRSVNWTRKRRLAGAAAMVAALLALTGCGGPAGDDSGAVRIGLLANLTGDAAMSFGKPFEQGFELALQEAEPILAESNVSIEVLTEDAKSAVPSAVTGYNKLRQQNVPLVVQDSQSPLGQAVAPLANDDRITLVSGAGSALENSGGFSFRFTDLTTPTVSVGGRLAQEGHKRIGLVVAGDNPSFTTLADATEKGLPTGFASRQEVSSQDTDFSAVLANLRRDQLDAVVLSVLPAQAGNLILQMKHAGEFENVKLVGTVAISGETYTVARDSARGFEFPQVWAPGGPNPSQFERSYTEKFGEIPTAYGALGYQVGWTTVAAVIQATGKNGTVDGSALRDVLPAASTSDLVREHGILGLEMTADGLAISSGVMATFADGGSMVLAGSDG</sequence>
<keyword evidence="2 3" id="KW-0732">Signal</keyword>
<dbReference type="PANTHER" id="PTHR30483:SF6">
    <property type="entry name" value="PERIPLASMIC BINDING PROTEIN OF ABC TRANSPORTER FOR NATURAL AMINO ACIDS"/>
    <property type="match status" value="1"/>
</dbReference>
<feature type="domain" description="Leucine-binding protein" evidence="4">
    <location>
        <begin position="39"/>
        <end position="353"/>
    </location>
</feature>
<dbReference type="PROSITE" id="PS51257">
    <property type="entry name" value="PROKAR_LIPOPROTEIN"/>
    <property type="match status" value="1"/>
</dbReference>
<evidence type="ECO:0000256" key="3">
    <source>
        <dbReference type="SAM" id="SignalP"/>
    </source>
</evidence>
<dbReference type="Pfam" id="PF13458">
    <property type="entry name" value="Peripla_BP_6"/>
    <property type="match status" value="1"/>
</dbReference>
<dbReference type="AlphaFoldDB" id="A0A2S8JDT6"/>
<organism evidence="5 6">
    <name type="scientific">Rhodococcus opacus</name>
    <name type="common">Nocardia opaca</name>
    <dbReference type="NCBI Taxonomy" id="37919"/>
    <lineage>
        <taxon>Bacteria</taxon>
        <taxon>Bacillati</taxon>
        <taxon>Actinomycetota</taxon>
        <taxon>Actinomycetes</taxon>
        <taxon>Mycobacteriales</taxon>
        <taxon>Nocardiaceae</taxon>
        <taxon>Rhodococcus</taxon>
    </lineage>
</organism>
<gene>
    <name evidence="5" type="ORF">C5613_11185</name>
</gene>
<dbReference type="EMBL" id="PUIO01000011">
    <property type="protein sequence ID" value="PQP24752.1"/>
    <property type="molecule type" value="Genomic_DNA"/>
</dbReference>
<dbReference type="Proteomes" id="UP000239290">
    <property type="component" value="Unassembled WGS sequence"/>
</dbReference>
<evidence type="ECO:0000256" key="1">
    <source>
        <dbReference type="ARBA" id="ARBA00010062"/>
    </source>
</evidence>
<dbReference type="InterPro" id="IPR051010">
    <property type="entry name" value="BCAA_transport"/>
</dbReference>
<feature type="signal peptide" evidence="3">
    <location>
        <begin position="1"/>
        <end position="32"/>
    </location>
</feature>
<comment type="caution">
    <text evidence="5">The sequence shown here is derived from an EMBL/GenBank/DDBJ whole genome shotgun (WGS) entry which is preliminary data.</text>
</comment>
<dbReference type="PANTHER" id="PTHR30483">
    <property type="entry name" value="LEUCINE-SPECIFIC-BINDING PROTEIN"/>
    <property type="match status" value="1"/>
</dbReference>
<dbReference type="Gene3D" id="3.40.50.2300">
    <property type="match status" value="2"/>
</dbReference>
<dbReference type="SUPFAM" id="SSF53822">
    <property type="entry name" value="Periplasmic binding protein-like I"/>
    <property type="match status" value="1"/>
</dbReference>
<reference evidence="6" key="1">
    <citation type="submission" date="2018-02" db="EMBL/GenBank/DDBJ databases">
        <title>Draft genome sequencing of Rhodococcus opacus KU647198.</title>
        <authorList>
            <person name="Zheng B.-X."/>
        </authorList>
    </citation>
    <scope>NUCLEOTIDE SEQUENCE [LARGE SCALE GENOMIC DNA]</scope>
    <source>
        <strain evidence="6">04-OD7</strain>
    </source>
</reference>
<protein>
    <recommendedName>
        <fullName evidence="4">Leucine-binding protein domain-containing protein</fullName>
    </recommendedName>
</protein>
<evidence type="ECO:0000256" key="2">
    <source>
        <dbReference type="ARBA" id="ARBA00022729"/>
    </source>
</evidence>
<dbReference type="InterPro" id="IPR028082">
    <property type="entry name" value="Peripla_BP_I"/>
</dbReference>